<dbReference type="GO" id="GO:0031491">
    <property type="term" value="F:nucleosome binding"/>
    <property type="evidence" value="ECO:0007669"/>
    <property type="project" value="TreeGrafter"/>
</dbReference>
<feature type="compositionally biased region" description="Acidic residues" evidence="1">
    <location>
        <begin position="462"/>
        <end position="528"/>
    </location>
</feature>
<name>A0AAD9DE29_9STRA</name>
<dbReference type="PANTHER" id="PTHR45849:SF1">
    <property type="entry name" value="FACT COMPLEX SUBUNIT SSRP1"/>
    <property type="match status" value="1"/>
</dbReference>
<proteinExistence type="predicted"/>
<sequence>MSITDDVAITDDTAASSASGVGGKTTAPPPIDLLTCQPDDLASWLNAHRFHNNAMDVASFLLTCTAALPNAEEISAHLMGGGGGGEATRDDTSASAADGNNGELKQEESKEDAKNTKNDNETTTANDELGETITSFTSLEVSCINPRGKFLLSLHNNGIMLQNPKKAEEQITITKEAVEHAVWFRKPEDYKSLKQLKEGSKKPIPGHMILMCLEDDGITFRKKAMKQICFQLPSYAAPSVETDEDINEEDWYNGLNSAFLSEQNNITRVLAKMDAQASKPKKGGYMFEAGVGSSGTTSTTTAGMPFVGCNRGFNNGALFPLREGLLFFKPPLFVPRSNLASISCGRGSGQSRFVDMVVQLDDDESTLEFTNIERDELQGLNGYIHNVLIPAMKKDAAAEGADNDGEEDGDEDEDVAMAEVVNSSDEDSDSDESSAKCKRKSSRAASKSAREATRAHFSGPNGDDDDDDDDDDDSDVDSFNEGEDNSDGSDEGSDSDLSESEVVNEDDDDDESGEEERSDDSDDDDGSFEVERSSKKARVD</sequence>
<protein>
    <submittedName>
        <fullName evidence="3">Histone chaperone RTT106-like protein</fullName>
    </submittedName>
</protein>
<dbReference type="InterPro" id="IPR013719">
    <property type="entry name" value="RTT106/SPT16-like_middle_dom"/>
</dbReference>
<dbReference type="GO" id="GO:0042393">
    <property type="term" value="F:histone binding"/>
    <property type="evidence" value="ECO:0007669"/>
    <property type="project" value="TreeGrafter"/>
</dbReference>
<dbReference type="PANTHER" id="PTHR45849">
    <property type="entry name" value="FACT COMPLEX SUBUNIT SSRP1"/>
    <property type="match status" value="1"/>
</dbReference>
<dbReference type="EMBL" id="JATAAI010000007">
    <property type="protein sequence ID" value="KAK1744221.1"/>
    <property type="molecule type" value="Genomic_DNA"/>
</dbReference>
<dbReference type="Pfam" id="PF08512">
    <property type="entry name" value="Rttp106-like_middle"/>
    <property type="match status" value="1"/>
</dbReference>
<evidence type="ECO:0000313" key="3">
    <source>
        <dbReference type="EMBL" id="KAK1744221.1"/>
    </source>
</evidence>
<feature type="compositionally biased region" description="Basic and acidic residues" evidence="1">
    <location>
        <begin position="104"/>
        <end position="120"/>
    </location>
</feature>
<feature type="region of interest" description="Disordered" evidence="1">
    <location>
        <begin position="79"/>
        <end position="129"/>
    </location>
</feature>
<dbReference type="InterPro" id="IPR011993">
    <property type="entry name" value="PH-like_dom_sf"/>
</dbReference>
<dbReference type="AlphaFoldDB" id="A0AAD9DE29"/>
<organism evidence="3 4">
    <name type="scientific">Skeletonema marinoi</name>
    <dbReference type="NCBI Taxonomy" id="267567"/>
    <lineage>
        <taxon>Eukaryota</taxon>
        <taxon>Sar</taxon>
        <taxon>Stramenopiles</taxon>
        <taxon>Ochrophyta</taxon>
        <taxon>Bacillariophyta</taxon>
        <taxon>Coscinodiscophyceae</taxon>
        <taxon>Thalassiosirophycidae</taxon>
        <taxon>Thalassiosirales</taxon>
        <taxon>Skeletonemataceae</taxon>
        <taxon>Skeletonema</taxon>
        <taxon>Skeletonema marinoi-dohrnii complex</taxon>
    </lineage>
</organism>
<dbReference type="InterPro" id="IPR050454">
    <property type="entry name" value="RTT106/SSRP1_HistChap/FACT"/>
</dbReference>
<dbReference type="SUPFAM" id="SSF50729">
    <property type="entry name" value="PH domain-like"/>
    <property type="match status" value="1"/>
</dbReference>
<evidence type="ECO:0000259" key="2">
    <source>
        <dbReference type="SMART" id="SM01287"/>
    </source>
</evidence>
<feature type="compositionally biased region" description="Low complexity" evidence="1">
    <location>
        <begin position="1"/>
        <end position="19"/>
    </location>
</feature>
<dbReference type="GO" id="GO:0035101">
    <property type="term" value="C:FACT complex"/>
    <property type="evidence" value="ECO:0007669"/>
    <property type="project" value="TreeGrafter"/>
</dbReference>
<evidence type="ECO:0000313" key="4">
    <source>
        <dbReference type="Proteomes" id="UP001224775"/>
    </source>
</evidence>
<keyword evidence="4" id="KW-1185">Reference proteome</keyword>
<dbReference type="Proteomes" id="UP001224775">
    <property type="component" value="Unassembled WGS sequence"/>
</dbReference>
<gene>
    <name evidence="3" type="ORF">QTG54_004754</name>
</gene>
<feature type="domain" description="Histone chaperone RTT106/FACT complex subunit SPT16-like middle" evidence="2">
    <location>
        <begin position="304"/>
        <end position="394"/>
    </location>
</feature>
<dbReference type="Gene3D" id="2.30.29.30">
    <property type="entry name" value="Pleckstrin-homology domain (PH domain)/Phosphotyrosine-binding domain (PTB)"/>
    <property type="match status" value="1"/>
</dbReference>
<accession>A0AAD9DE29</accession>
<evidence type="ECO:0000256" key="1">
    <source>
        <dbReference type="SAM" id="MobiDB-lite"/>
    </source>
</evidence>
<feature type="compositionally biased region" description="Basic and acidic residues" evidence="1">
    <location>
        <begin position="529"/>
        <end position="540"/>
    </location>
</feature>
<feature type="region of interest" description="Disordered" evidence="1">
    <location>
        <begin position="1"/>
        <end position="31"/>
    </location>
</feature>
<comment type="caution">
    <text evidence="3">The sequence shown here is derived from an EMBL/GenBank/DDBJ whole genome shotgun (WGS) entry which is preliminary data.</text>
</comment>
<dbReference type="SMART" id="SM01287">
    <property type="entry name" value="Rtt106"/>
    <property type="match status" value="1"/>
</dbReference>
<reference evidence="3" key="1">
    <citation type="submission" date="2023-06" db="EMBL/GenBank/DDBJ databases">
        <title>Survivors Of The Sea: Transcriptome response of Skeletonema marinoi to long-term dormancy.</title>
        <authorList>
            <person name="Pinder M.I.M."/>
            <person name="Kourtchenko O."/>
            <person name="Robertson E.K."/>
            <person name="Larsson T."/>
            <person name="Maumus F."/>
            <person name="Osuna-Cruz C.M."/>
            <person name="Vancaester E."/>
            <person name="Stenow R."/>
            <person name="Vandepoele K."/>
            <person name="Ploug H."/>
            <person name="Bruchert V."/>
            <person name="Godhe A."/>
            <person name="Topel M."/>
        </authorList>
    </citation>
    <scope>NUCLEOTIDE SEQUENCE</scope>
    <source>
        <strain evidence="3">R05AC</strain>
    </source>
</reference>
<feature type="region of interest" description="Disordered" evidence="1">
    <location>
        <begin position="421"/>
        <end position="540"/>
    </location>
</feature>